<dbReference type="STRING" id="446470.Snas_4938"/>
<dbReference type="Proteomes" id="UP000000844">
    <property type="component" value="Chromosome"/>
</dbReference>
<keyword evidence="4" id="KW-1185">Reference proteome</keyword>
<organism evidence="3 4">
    <name type="scientific">Stackebrandtia nassauensis (strain DSM 44728 / CIP 108903 / NRRL B-16338 / NBRC 102104 / LLR-40K-21)</name>
    <dbReference type="NCBI Taxonomy" id="446470"/>
    <lineage>
        <taxon>Bacteria</taxon>
        <taxon>Bacillati</taxon>
        <taxon>Actinomycetota</taxon>
        <taxon>Actinomycetes</taxon>
        <taxon>Glycomycetales</taxon>
        <taxon>Glycomycetaceae</taxon>
        <taxon>Stackebrandtia</taxon>
    </lineage>
</organism>
<dbReference type="OrthoDB" id="10021028at2"/>
<keyword evidence="2" id="KW-1133">Transmembrane helix</keyword>
<accession>D3Q9N3</accession>
<feature type="compositionally biased region" description="Basic and acidic residues" evidence="1">
    <location>
        <begin position="23"/>
        <end position="62"/>
    </location>
</feature>
<keyword evidence="2" id="KW-0472">Membrane</keyword>
<feature type="compositionally biased region" description="Basic and acidic residues" evidence="1">
    <location>
        <begin position="1"/>
        <end position="16"/>
    </location>
</feature>
<evidence type="ECO:0008006" key="5">
    <source>
        <dbReference type="Google" id="ProtNLM"/>
    </source>
</evidence>
<dbReference type="RefSeq" id="WP_013020150.1">
    <property type="nucleotide sequence ID" value="NC_013947.1"/>
</dbReference>
<dbReference type="eggNOG" id="ENOG5031SWQ">
    <property type="taxonomic scope" value="Bacteria"/>
</dbReference>
<dbReference type="HOGENOM" id="CLU_1531627_0_0_11"/>
<dbReference type="KEGG" id="sna:Snas_4938"/>
<proteinExistence type="predicted"/>
<evidence type="ECO:0000313" key="4">
    <source>
        <dbReference type="Proteomes" id="UP000000844"/>
    </source>
</evidence>
<protein>
    <recommendedName>
        <fullName evidence="5">DUF308 domain-containing protein</fullName>
    </recommendedName>
</protein>
<dbReference type="EMBL" id="CP001778">
    <property type="protein sequence ID" value="ADD44579.1"/>
    <property type="molecule type" value="Genomic_DNA"/>
</dbReference>
<feature type="transmembrane region" description="Helical" evidence="2">
    <location>
        <begin position="106"/>
        <end position="125"/>
    </location>
</feature>
<keyword evidence="2" id="KW-0812">Transmembrane</keyword>
<feature type="region of interest" description="Disordered" evidence="1">
    <location>
        <begin position="1"/>
        <end position="105"/>
    </location>
</feature>
<feature type="transmembrane region" description="Helical" evidence="2">
    <location>
        <begin position="137"/>
        <end position="157"/>
    </location>
</feature>
<dbReference type="AlphaFoldDB" id="D3Q9N3"/>
<name>D3Q9N3_STANL</name>
<feature type="compositionally biased region" description="Acidic residues" evidence="1">
    <location>
        <begin position="69"/>
        <end position="94"/>
    </location>
</feature>
<evidence type="ECO:0000313" key="3">
    <source>
        <dbReference type="EMBL" id="ADD44579.1"/>
    </source>
</evidence>
<sequence>MTRHSDDDPDRDRAGGAEEPGEGADRLDPSEVDERFAELIADLKDDTPGWPEDEPKSDEPARRAHPSSGDDDEPSLLELWDTELEDDDDDEEEDTYRPPPPPPLPVPSLPAILGVLLIIGGLVLIVQPSLLDVGEGLGRTTGIAAFGGGVLMLIWRLRPEPEDGEDDDPGNGAVV</sequence>
<gene>
    <name evidence="3" type="ordered locus">Snas_4938</name>
</gene>
<evidence type="ECO:0000256" key="1">
    <source>
        <dbReference type="SAM" id="MobiDB-lite"/>
    </source>
</evidence>
<evidence type="ECO:0000256" key="2">
    <source>
        <dbReference type="SAM" id="Phobius"/>
    </source>
</evidence>
<reference evidence="3 4" key="1">
    <citation type="journal article" date="2009" name="Stand. Genomic Sci.">
        <title>Complete genome sequence of Stackebrandtia nassauensis type strain (LLR-40K-21).</title>
        <authorList>
            <person name="Munk C."/>
            <person name="Lapidus A."/>
            <person name="Copeland A."/>
            <person name="Jando M."/>
            <person name="Mayilraj S."/>
            <person name="Glavina Del Rio T."/>
            <person name="Nolan M."/>
            <person name="Chen F."/>
            <person name="Lucas S."/>
            <person name="Tice H."/>
            <person name="Cheng J.F."/>
            <person name="Han C."/>
            <person name="Detter J.C."/>
            <person name="Bruce D."/>
            <person name="Goodwin L."/>
            <person name="Chain P."/>
            <person name="Pitluck S."/>
            <person name="Goker M."/>
            <person name="Ovchinikova G."/>
            <person name="Pati A."/>
            <person name="Ivanova N."/>
            <person name="Mavromatis K."/>
            <person name="Chen A."/>
            <person name="Palaniappan K."/>
            <person name="Land M."/>
            <person name="Hauser L."/>
            <person name="Chang Y.J."/>
            <person name="Jeffries C.D."/>
            <person name="Bristow J."/>
            <person name="Eisen J.A."/>
            <person name="Markowitz V."/>
            <person name="Hugenholtz P."/>
            <person name="Kyrpides N.C."/>
            <person name="Klenk H.P."/>
        </authorList>
    </citation>
    <scope>NUCLEOTIDE SEQUENCE [LARGE SCALE GENOMIC DNA]</scope>
    <source>
        <strain evidence="4">DSM 44728 / CIP 108903 / NRRL B-16338 / NBRC 102104 / LLR-40K-21</strain>
    </source>
</reference>